<reference evidence="4 5" key="1">
    <citation type="submission" date="2019-09" db="EMBL/GenBank/DDBJ databases">
        <authorList>
            <person name="Cao W.R."/>
        </authorList>
    </citation>
    <scope>NUCLEOTIDE SEQUENCE [LARGE SCALE GENOMIC DNA]</scope>
    <source>
        <strain evidence="5">a4</strain>
    </source>
</reference>
<keyword evidence="1" id="KW-0175">Coiled coil</keyword>
<feature type="transmembrane region" description="Helical" evidence="3">
    <location>
        <begin position="46"/>
        <end position="66"/>
    </location>
</feature>
<dbReference type="InterPro" id="IPR036680">
    <property type="entry name" value="SPOR-like_sf"/>
</dbReference>
<keyword evidence="3" id="KW-0472">Membrane</keyword>
<sequence>MPFIEEEKFKLMQEDLDNSKLKREEAENELSQIQEEYDSFKKKSKIIPIVLGLLLGASLAATYYFYTNNGGSSFSSTDEIATIKKNEALRVLDSVKRAQARAKRKARAQAKSGDAVNTNNDESTSNSSLDISKAASDVSKKTSGKTIYSVQIGVFSKRNHPLLSSKTIPSTVTSSDGYFKYSIGLFSTLKEAKKLQRELVKVGFDDAFVASYINGKRQKIHN</sequence>
<proteinExistence type="predicted"/>
<dbReference type="SUPFAM" id="SSF110997">
    <property type="entry name" value="Sporulation related repeat"/>
    <property type="match status" value="1"/>
</dbReference>
<organism evidence="4 5">
    <name type="scientific">Tenacibaculum aiptasiae</name>
    <dbReference type="NCBI Taxonomy" id="426481"/>
    <lineage>
        <taxon>Bacteria</taxon>
        <taxon>Pseudomonadati</taxon>
        <taxon>Bacteroidota</taxon>
        <taxon>Flavobacteriia</taxon>
        <taxon>Flavobacteriales</taxon>
        <taxon>Flavobacteriaceae</taxon>
        <taxon>Tenacibaculum</taxon>
    </lineage>
</organism>
<comment type="caution">
    <text evidence="4">The sequence shown here is derived from an EMBL/GenBank/DDBJ whole genome shotgun (WGS) entry which is preliminary data.</text>
</comment>
<evidence type="ECO:0000313" key="4">
    <source>
        <dbReference type="EMBL" id="KAB1159570.1"/>
    </source>
</evidence>
<dbReference type="GO" id="GO:0042834">
    <property type="term" value="F:peptidoglycan binding"/>
    <property type="evidence" value="ECO:0007669"/>
    <property type="project" value="InterPro"/>
</dbReference>
<evidence type="ECO:0000256" key="3">
    <source>
        <dbReference type="SAM" id="Phobius"/>
    </source>
</evidence>
<dbReference type="Gene3D" id="3.30.70.1070">
    <property type="entry name" value="Sporulation related repeat"/>
    <property type="match status" value="1"/>
</dbReference>
<dbReference type="Proteomes" id="UP000467305">
    <property type="component" value="Unassembled WGS sequence"/>
</dbReference>
<keyword evidence="3" id="KW-1133">Transmembrane helix</keyword>
<evidence type="ECO:0000256" key="1">
    <source>
        <dbReference type="SAM" id="Coils"/>
    </source>
</evidence>
<dbReference type="EMBL" id="WAAU01000008">
    <property type="protein sequence ID" value="KAB1159570.1"/>
    <property type="molecule type" value="Genomic_DNA"/>
</dbReference>
<dbReference type="AlphaFoldDB" id="A0A7J5APS1"/>
<protein>
    <submittedName>
        <fullName evidence="4">SPOR domain-containing protein</fullName>
    </submittedName>
</protein>
<feature type="compositionally biased region" description="Low complexity" evidence="2">
    <location>
        <begin position="117"/>
        <end position="128"/>
    </location>
</feature>
<accession>A0A7J5APS1</accession>
<evidence type="ECO:0000313" key="5">
    <source>
        <dbReference type="Proteomes" id="UP000467305"/>
    </source>
</evidence>
<evidence type="ECO:0000256" key="2">
    <source>
        <dbReference type="SAM" id="MobiDB-lite"/>
    </source>
</evidence>
<keyword evidence="3" id="KW-0812">Transmembrane</keyword>
<feature type="coiled-coil region" evidence="1">
    <location>
        <begin position="9"/>
        <end position="43"/>
    </location>
</feature>
<dbReference type="RefSeq" id="WP_150898816.1">
    <property type="nucleotide sequence ID" value="NZ_WAAU01000008.1"/>
</dbReference>
<gene>
    <name evidence="4" type="ORF">F7018_04465</name>
</gene>
<dbReference type="OrthoDB" id="1119072at2"/>
<name>A0A7J5APS1_9FLAO</name>
<keyword evidence="5" id="KW-1185">Reference proteome</keyword>
<feature type="region of interest" description="Disordered" evidence="2">
    <location>
        <begin position="102"/>
        <end position="130"/>
    </location>
</feature>